<evidence type="ECO:0000313" key="1">
    <source>
        <dbReference type="EMBL" id="KAA6348990.1"/>
    </source>
</evidence>
<dbReference type="AlphaFoldDB" id="A0A5J4SUW2"/>
<name>A0A5J4SUW2_9ZZZZ</name>
<reference evidence="1" key="1">
    <citation type="submission" date="2019-03" db="EMBL/GenBank/DDBJ databases">
        <title>Single cell metagenomics reveals metabolic interactions within the superorganism composed of flagellate Streblomastix strix and complex community of Bacteroidetes bacteria on its surface.</title>
        <authorList>
            <person name="Treitli S.C."/>
            <person name="Kolisko M."/>
            <person name="Husnik F."/>
            <person name="Keeling P."/>
            <person name="Hampl V."/>
        </authorList>
    </citation>
    <scope>NUCLEOTIDE SEQUENCE</scope>
    <source>
        <strain evidence="1">STM</strain>
    </source>
</reference>
<comment type="caution">
    <text evidence="1">The sequence shown here is derived from an EMBL/GenBank/DDBJ whole genome shotgun (WGS) entry which is preliminary data.</text>
</comment>
<accession>A0A5J4SUW2</accession>
<protein>
    <submittedName>
        <fullName evidence="1">Uncharacterized protein</fullName>
    </submittedName>
</protein>
<dbReference type="EMBL" id="SNRY01000056">
    <property type="protein sequence ID" value="KAA6348990.1"/>
    <property type="molecule type" value="Genomic_DNA"/>
</dbReference>
<sequence length="75" mass="8563">MEKPNYSIRKNRNSVSIELKNDVYDQLFKELKFIIESYSKGNTLYDLKDAFPVCMILMGSHEVVGDLKVGDVMSG</sequence>
<proteinExistence type="predicted"/>
<gene>
    <name evidence="1" type="ORF">EZS27_003590</name>
</gene>
<organism evidence="1">
    <name type="scientific">termite gut metagenome</name>
    <dbReference type="NCBI Taxonomy" id="433724"/>
    <lineage>
        <taxon>unclassified sequences</taxon>
        <taxon>metagenomes</taxon>
        <taxon>organismal metagenomes</taxon>
    </lineage>
</organism>